<keyword evidence="3" id="KW-1185">Reference proteome</keyword>
<protein>
    <submittedName>
        <fullName evidence="2">Uncharacterized protein</fullName>
    </submittedName>
</protein>
<feature type="region of interest" description="Disordered" evidence="1">
    <location>
        <begin position="39"/>
        <end position="72"/>
    </location>
</feature>
<feature type="compositionally biased region" description="Polar residues" evidence="1">
    <location>
        <begin position="63"/>
        <end position="72"/>
    </location>
</feature>
<reference evidence="2 3" key="1">
    <citation type="submission" date="2019-12" db="EMBL/GenBank/DDBJ databases">
        <title>Whole genome shotgun sequence of Streptomyces hygroscopicus subsp. glebosus NBRC 13786.</title>
        <authorList>
            <person name="Ichikawa N."/>
            <person name="Kimura A."/>
            <person name="Kitahashi Y."/>
            <person name="Komaki H."/>
            <person name="Tamura T."/>
        </authorList>
    </citation>
    <scope>NUCLEOTIDE SEQUENCE [LARGE SCALE GENOMIC DNA]</scope>
    <source>
        <strain evidence="2 3">NBRC 13786</strain>
    </source>
</reference>
<dbReference type="EMBL" id="BLIO01000001">
    <property type="protein sequence ID" value="GFE15675.1"/>
    <property type="molecule type" value="Genomic_DNA"/>
</dbReference>
<organism evidence="2 3">
    <name type="scientific">Streptomyces glebosus</name>
    <dbReference type="NCBI Taxonomy" id="249580"/>
    <lineage>
        <taxon>Bacteria</taxon>
        <taxon>Bacillati</taxon>
        <taxon>Actinomycetota</taxon>
        <taxon>Actinomycetes</taxon>
        <taxon>Kitasatosporales</taxon>
        <taxon>Streptomycetaceae</taxon>
        <taxon>Streptomyces</taxon>
    </lineage>
</organism>
<gene>
    <name evidence="2" type="ORF">Sgleb_37220</name>
</gene>
<sequence length="72" mass="7557">MLLIGAAMLRVPDHSRSFAARFRSGFGFPGGRARLPAAVTGHAHRAPQRAAPPEGCRAPASGLSGSRWDSTM</sequence>
<name>A0A640T220_9ACTN</name>
<dbReference type="AlphaFoldDB" id="A0A640T220"/>
<evidence type="ECO:0000256" key="1">
    <source>
        <dbReference type="SAM" id="MobiDB-lite"/>
    </source>
</evidence>
<accession>A0A640T220</accession>
<dbReference type="Proteomes" id="UP000430079">
    <property type="component" value="Unassembled WGS sequence"/>
</dbReference>
<evidence type="ECO:0000313" key="3">
    <source>
        <dbReference type="Proteomes" id="UP000430079"/>
    </source>
</evidence>
<comment type="caution">
    <text evidence="2">The sequence shown here is derived from an EMBL/GenBank/DDBJ whole genome shotgun (WGS) entry which is preliminary data.</text>
</comment>
<evidence type="ECO:0000313" key="2">
    <source>
        <dbReference type="EMBL" id="GFE15675.1"/>
    </source>
</evidence>
<proteinExistence type="predicted"/>